<protein>
    <submittedName>
        <fullName evidence="5">Transcriptional regulator</fullName>
    </submittedName>
</protein>
<dbReference type="GO" id="GO:0003700">
    <property type="term" value="F:DNA-binding transcription factor activity"/>
    <property type="evidence" value="ECO:0007669"/>
    <property type="project" value="InterPro"/>
</dbReference>
<keyword evidence="3" id="KW-0804">Transcription</keyword>
<dbReference type="Gene3D" id="1.10.10.10">
    <property type="entry name" value="Winged helix-like DNA-binding domain superfamily/Winged helix DNA-binding domain"/>
    <property type="match status" value="1"/>
</dbReference>
<dbReference type="InterPro" id="IPR036388">
    <property type="entry name" value="WH-like_DNA-bd_sf"/>
</dbReference>
<dbReference type="SMART" id="SM00345">
    <property type="entry name" value="HTH_GNTR"/>
    <property type="match status" value="1"/>
</dbReference>
<keyword evidence="1" id="KW-0805">Transcription regulation</keyword>
<dbReference type="SMART" id="SM00866">
    <property type="entry name" value="UTRA"/>
    <property type="match status" value="1"/>
</dbReference>
<dbReference type="Gene3D" id="3.40.1410.10">
    <property type="entry name" value="Chorismate lyase-like"/>
    <property type="match status" value="1"/>
</dbReference>
<dbReference type="AlphaFoldDB" id="A0A512RMS8"/>
<dbReference type="RefSeq" id="WP_378214074.1">
    <property type="nucleotide sequence ID" value="NZ_JBHUOY010000001.1"/>
</dbReference>
<comment type="caution">
    <text evidence="5">The sequence shown here is derived from an EMBL/GenBank/DDBJ whole genome shotgun (WGS) entry which is preliminary data.</text>
</comment>
<dbReference type="SUPFAM" id="SSF46785">
    <property type="entry name" value="Winged helix' DNA-binding domain"/>
    <property type="match status" value="1"/>
</dbReference>
<evidence type="ECO:0000259" key="4">
    <source>
        <dbReference type="PROSITE" id="PS50949"/>
    </source>
</evidence>
<sequence length="249" mass="28549">MFEHSYMSLKIDHKSKLPLHIQVEELLRDLISQPEYQNGSFLPKEVELANRLGVSRNTIRQATNKLEYEGLLARKKGVGTKVAQRQLSTSLQDWQSFTKEMSKRGIITSNLLLTLEKVKADEKLAGFFNIALNTPVCKLSKLKGVNGEPIVYFESYFHPRITLTANDDLNRPLYQLLSEKFDIVVVRSSEHISALMAGNVAKKLQVDPKCPVLFRERFVYDPGDRPVEYNVGFYRSDKFTYSIEIRSES</sequence>
<evidence type="ECO:0000256" key="3">
    <source>
        <dbReference type="ARBA" id="ARBA00023163"/>
    </source>
</evidence>
<keyword evidence="2" id="KW-0238">DNA-binding</keyword>
<dbReference type="PRINTS" id="PR00035">
    <property type="entry name" value="HTHGNTR"/>
</dbReference>
<reference evidence="5 6" key="1">
    <citation type="submission" date="2019-07" db="EMBL/GenBank/DDBJ databases">
        <title>Whole genome shotgun sequence of Chitinophaga cymbidii NBRC 109752.</title>
        <authorList>
            <person name="Hosoyama A."/>
            <person name="Uohara A."/>
            <person name="Ohji S."/>
            <person name="Ichikawa N."/>
        </authorList>
    </citation>
    <scope>NUCLEOTIDE SEQUENCE [LARGE SCALE GENOMIC DNA]</scope>
    <source>
        <strain evidence="5 6">NBRC 109752</strain>
    </source>
</reference>
<dbReference type="PROSITE" id="PS50949">
    <property type="entry name" value="HTH_GNTR"/>
    <property type="match status" value="1"/>
</dbReference>
<feature type="domain" description="HTH gntR-type" evidence="4">
    <location>
        <begin position="17"/>
        <end position="85"/>
    </location>
</feature>
<evidence type="ECO:0000256" key="2">
    <source>
        <dbReference type="ARBA" id="ARBA00023125"/>
    </source>
</evidence>
<dbReference type="GO" id="GO:0045892">
    <property type="term" value="P:negative regulation of DNA-templated transcription"/>
    <property type="evidence" value="ECO:0007669"/>
    <property type="project" value="TreeGrafter"/>
</dbReference>
<accession>A0A512RMS8</accession>
<dbReference type="PANTHER" id="PTHR44846:SF1">
    <property type="entry name" value="MANNOSYL-D-GLYCERATE TRANSPORT_METABOLISM SYSTEM REPRESSOR MNGR-RELATED"/>
    <property type="match status" value="1"/>
</dbReference>
<dbReference type="CDD" id="cd07377">
    <property type="entry name" value="WHTH_GntR"/>
    <property type="match status" value="1"/>
</dbReference>
<dbReference type="Proteomes" id="UP000321436">
    <property type="component" value="Unassembled WGS sequence"/>
</dbReference>
<dbReference type="InterPro" id="IPR036390">
    <property type="entry name" value="WH_DNA-bd_sf"/>
</dbReference>
<dbReference type="Pfam" id="PF00392">
    <property type="entry name" value="GntR"/>
    <property type="match status" value="1"/>
</dbReference>
<dbReference type="SUPFAM" id="SSF64288">
    <property type="entry name" value="Chorismate lyase-like"/>
    <property type="match status" value="1"/>
</dbReference>
<dbReference type="PANTHER" id="PTHR44846">
    <property type="entry name" value="MANNOSYL-D-GLYCERATE TRANSPORT/METABOLISM SYSTEM REPRESSOR MNGR-RELATED"/>
    <property type="match status" value="1"/>
</dbReference>
<evidence type="ECO:0000256" key="1">
    <source>
        <dbReference type="ARBA" id="ARBA00023015"/>
    </source>
</evidence>
<dbReference type="GO" id="GO:0003677">
    <property type="term" value="F:DNA binding"/>
    <property type="evidence" value="ECO:0007669"/>
    <property type="project" value="UniProtKB-KW"/>
</dbReference>
<name>A0A512RMS8_9BACT</name>
<dbReference type="InterPro" id="IPR000524">
    <property type="entry name" value="Tscrpt_reg_HTH_GntR"/>
</dbReference>
<keyword evidence="6" id="KW-1185">Reference proteome</keyword>
<dbReference type="InterPro" id="IPR050679">
    <property type="entry name" value="Bact_HTH_transcr_reg"/>
</dbReference>
<dbReference type="Pfam" id="PF07702">
    <property type="entry name" value="UTRA"/>
    <property type="match status" value="1"/>
</dbReference>
<proteinExistence type="predicted"/>
<organism evidence="5 6">
    <name type="scientific">Chitinophaga cymbidii</name>
    <dbReference type="NCBI Taxonomy" id="1096750"/>
    <lineage>
        <taxon>Bacteria</taxon>
        <taxon>Pseudomonadati</taxon>
        <taxon>Bacteroidota</taxon>
        <taxon>Chitinophagia</taxon>
        <taxon>Chitinophagales</taxon>
        <taxon>Chitinophagaceae</taxon>
        <taxon>Chitinophaga</taxon>
    </lineage>
</organism>
<dbReference type="EMBL" id="BKAU01000004">
    <property type="protein sequence ID" value="GEP97005.1"/>
    <property type="molecule type" value="Genomic_DNA"/>
</dbReference>
<evidence type="ECO:0000313" key="6">
    <source>
        <dbReference type="Proteomes" id="UP000321436"/>
    </source>
</evidence>
<dbReference type="InterPro" id="IPR028978">
    <property type="entry name" value="Chorismate_lyase_/UTRA_dom_sf"/>
</dbReference>
<gene>
    <name evidence="5" type="ORF">CCY01nite_32650</name>
</gene>
<dbReference type="InterPro" id="IPR011663">
    <property type="entry name" value="UTRA"/>
</dbReference>
<evidence type="ECO:0000313" key="5">
    <source>
        <dbReference type="EMBL" id="GEP97005.1"/>
    </source>
</evidence>